<organism evidence="1 2">
    <name type="scientific">Aureimonas pseudogalii</name>
    <dbReference type="NCBI Taxonomy" id="1744844"/>
    <lineage>
        <taxon>Bacteria</taxon>
        <taxon>Pseudomonadati</taxon>
        <taxon>Pseudomonadota</taxon>
        <taxon>Alphaproteobacteria</taxon>
        <taxon>Hyphomicrobiales</taxon>
        <taxon>Aurantimonadaceae</taxon>
        <taxon>Aureimonas</taxon>
    </lineage>
</organism>
<protein>
    <submittedName>
        <fullName evidence="1">Uncharacterized protein</fullName>
    </submittedName>
</protein>
<keyword evidence="2" id="KW-1185">Reference proteome</keyword>
<comment type="caution">
    <text evidence="1">The sequence shown here is derived from an EMBL/GenBank/DDBJ whole genome shotgun (WGS) entry which is preliminary data.</text>
</comment>
<accession>A0A7W6MMJ3</accession>
<reference evidence="1 2" key="1">
    <citation type="submission" date="2020-08" db="EMBL/GenBank/DDBJ databases">
        <title>Genomic Encyclopedia of Type Strains, Phase IV (KMG-IV): sequencing the most valuable type-strain genomes for metagenomic binning, comparative biology and taxonomic classification.</title>
        <authorList>
            <person name="Goeker M."/>
        </authorList>
    </citation>
    <scope>NUCLEOTIDE SEQUENCE [LARGE SCALE GENOMIC DNA]</scope>
    <source>
        <strain evidence="1 2">DSM 102238</strain>
    </source>
</reference>
<gene>
    <name evidence="1" type="ORF">GGR04_004806</name>
</gene>
<evidence type="ECO:0000313" key="2">
    <source>
        <dbReference type="Proteomes" id="UP000542776"/>
    </source>
</evidence>
<dbReference type="EMBL" id="JACIEK010000040">
    <property type="protein sequence ID" value="MBB4000920.1"/>
    <property type="molecule type" value="Genomic_DNA"/>
</dbReference>
<sequence length="39" mass="4017">MAILEQLIPAAIEAGVTVIDGRARSQHTGARRGGQAMVA</sequence>
<evidence type="ECO:0000313" key="1">
    <source>
        <dbReference type="EMBL" id="MBB4000920.1"/>
    </source>
</evidence>
<dbReference type="AlphaFoldDB" id="A0A7W6MMJ3"/>
<proteinExistence type="predicted"/>
<dbReference type="Proteomes" id="UP000542776">
    <property type="component" value="Unassembled WGS sequence"/>
</dbReference>
<name>A0A7W6MMJ3_9HYPH</name>